<dbReference type="InterPro" id="IPR001451">
    <property type="entry name" value="Hexapep"/>
</dbReference>
<keyword evidence="1" id="KW-0808">Transferase</keyword>
<dbReference type="Gene3D" id="2.160.10.10">
    <property type="entry name" value="Hexapeptide repeat proteins"/>
    <property type="match status" value="1"/>
</dbReference>
<dbReference type="CDD" id="cd04645">
    <property type="entry name" value="LbH_gamma_CA_like"/>
    <property type="match status" value="1"/>
</dbReference>
<comment type="caution">
    <text evidence="1">The sequence shown here is derived from an EMBL/GenBank/DDBJ whole genome shotgun (WGS) entry which is preliminary data.</text>
</comment>
<dbReference type="InterPro" id="IPR047324">
    <property type="entry name" value="LbH_gamma_CA-like"/>
</dbReference>
<keyword evidence="2" id="KW-1185">Reference proteome</keyword>
<dbReference type="InterPro" id="IPR050484">
    <property type="entry name" value="Transf_Hexapept/Carb_Anhydrase"/>
</dbReference>
<dbReference type="EC" id="2.3.1.197" evidence="1"/>
<dbReference type="PANTHER" id="PTHR13061">
    <property type="entry name" value="DYNACTIN SUBUNIT P25"/>
    <property type="match status" value="1"/>
</dbReference>
<organism evidence="1 2">
    <name type="scientific">Alkalithermobacter paradoxus</name>
    <dbReference type="NCBI Taxonomy" id="29349"/>
    <lineage>
        <taxon>Bacteria</taxon>
        <taxon>Bacillati</taxon>
        <taxon>Bacillota</taxon>
        <taxon>Clostridia</taxon>
        <taxon>Peptostreptococcales</taxon>
        <taxon>Tepidibacteraceae</taxon>
        <taxon>Alkalithermobacter</taxon>
    </lineage>
</organism>
<dbReference type="PANTHER" id="PTHR13061:SF29">
    <property type="entry name" value="GAMMA CARBONIC ANHYDRASE-LIKE 1, MITOCHONDRIAL-RELATED"/>
    <property type="match status" value="1"/>
</dbReference>
<proteinExistence type="predicted"/>
<gene>
    <name evidence="1" type="primary">fdtC</name>
    <name evidence="1" type="ORF">CLOTH_00500</name>
</gene>
<name>A0A1V4I9T7_9FIRM</name>
<keyword evidence="1" id="KW-0012">Acyltransferase</keyword>
<dbReference type="AlphaFoldDB" id="A0A1V4I9T7"/>
<reference evidence="1 2" key="1">
    <citation type="submission" date="2017-03" db="EMBL/GenBank/DDBJ databases">
        <title>Genome sequence of Clostridium thermoalcaliphilum DSM 7309.</title>
        <authorList>
            <person name="Poehlein A."/>
            <person name="Daniel R."/>
        </authorList>
    </citation>
    <scope>NUCLEOTIDE SEQUENCE [LARGE SCALE GENOMIC DNA]</scope>
    <source>
        <strain evidence="1 2">DSM 7309</strain>
    </source>
</reference>
<dbReference type="GO" id="GO:0016746">
    <property type="term" value="F:acyltransferase activity"/>
    <property type="evidence" value="ECO:0007669"/>
    <property type="project" value="UniProtKB-KW"/>
</dbReference>
<dbReference type="Proteomes" id="UP000190140">
    <property type="component" value="Unassembled WGS sequence"/>
</dbReference>
<dbReference type="Pfam" id="PF00132">
    <property type="entry name" value="Hexapep"/>
    <property type="match status" value="1"/>
</dbReference>
<dbReference type="EMBL" id="MZGW01000001">
    <property type="protein sequence ID" value="OPJ56768.1"/>
    <property type="molecule type" value="Genomic_DNA"/>
</dbReference>
<dbReference type="SUPFAM" id="SSF51161">
    <property type="entry name" value="Trimeric LpxA-like enzymes"/>
    <property type="match status" value="1"/>
</dbReference>
<sequence length="166" mass="17730">MIKEYQGFKPNIPSSCFVAQSADVIGNVSMGENTNIWYSCVLRGDANEIIIGQNTNVQDGTVIHVSTDNNTEIGDYVTIGHNAIIHACKIGNYSLIGMGAIVLDGAKVGDYTLIGAGSLVPPGKVIPSGVLAYGNPAKVVRELTDEEKKSLEKSAVDYVEYAEKHK</sequence>
<evidence type="ECO:0000313" key="1">
    <source>
        <dbReference type="EMBL" id="OPJ56768.1"/>
    </source>
</evidence>
<dbReference type="STRING" id="29349.CLOTH_00500"/>
<dbReference type="InterPro" id="IPR011004">
    <property type="entry name" value="Trimer_LpxA-like_sf"/>
</dbReference>
<evidence type="ECO:0000313" key="2">
    <source>
        <dbReference type="Proteomes" id="UP000190140"/>
    </source>
</evidence>
<protein>
    <submittedName>
        <fullName evidence="1">dTDP-3-amino-3,6-dideoxy-alpha-D-galactopyranose 3-N-acetyltransferase</fullName>
        <ecNumber evidence="1">2.3.1.197</ecNumber>
    </submittedName>
</protein>
<accession>A0A1V4I9T7</accession>
<dbReference type="RefSeq" id="WP_079410074.1">
    <property type="nucleotide sequence ID" value="NZ_MZGW01000001.1"/>
</dbReference>
<dbReference type="OrthoDB" id="9803036at2"/>